<protein>
    <submittedName>
        <fullName evidence="2">Uncharacterized protein</fullName>
    </submittedName>
</protein>
<organism evidence="2 3">
    <name type="scientific">Salinibacter ruber</name>
    <dbReference type="NCBI Taxonomy" id="146919"/>
    <lineage>
        <taxon>Bacteria</taxon>
        <taxon>Pseudomonadati</taxon>
        <taxon>Rhodothermota</taxon>
        <taxon>Rhodothermia</taxon>
        <taxon>Rhodothermales</taxon>
        <taxon>Salinibacteraceae</taxon>
        <taxon>Salinibacter</taxon>
    </lineage>
</organism>
<gene>
    <name evidence="2" type="ORF">GGP99_001724</name>
</gene>
<feature type="region of interest" description="Disordered" evidence="1">
    <location>
        <begin position="95"/>
        <end position="116"/>
    </location>
</feature>
<dbReference type="AlphaFoldDB" id="A0AAW5P774"/>
<dbReference type="RefSeq" id="WP_259258283.1">
    <property type="nucleotide sequence ID" value="NZ_JANTZM010000007.1"/>
</dbReference>
<feature type="compositionally biased region" description="Basic and acidic residues" evidence="1">
    <location>
        <begin position="102"/>
        <end position="116"/>
    </location>
</feature>
<comment type="caution">
    <text evidence="2">The sequence shown here is derived from an EMBL/GenBank/DDBJ whole genome shotgun (WGS) entry which is preliminary data.</text>
</comment>
<dbReference type="EMBL" id="JANTZM010000007">
    <property type="protein sequence ID" value="MCS4157760.1"/>
    <property type="molecule type" value="Genomic_DNA"/>
</dbReference>
<evidence type="ECO:0000313" key="2">
    <source>
        <dbReference type="EMBL" id="MCS4157760.1"/>
    </source>
</evidence>
<sequence>MVKHVFLARWTNEPAPEFEVGAMTAIPWPEKRLSGPEDILRHAQGRVRTRPVSKQELSEINGLITRARHESNVLPGAPFALDAPAKMSREEIASHFRHMPSGRREEELRQAALLHD</sequence>
<proteinExistence type="predicted"/>
<dbReference type="Proteomes" id="UP001155110">
    <property type="component" value="Unassembled WGS sequence"/>
</dbReference>
<reference evidence="2" key="1">
    <citation type="submission" date="2022-08" db="EMBL/GenBank/DDBJ databases">
        <title>Genomic Encyclopedia of Type Strains, Phase V (KMG-V): Genome sequencing to study the core and pangenomes of soil and plant-associated prokaryotes.</title>
        <authorList>
            <person name="Whitman W."/>
        </authorList>
    </citation>
    <scope>NUCLEOTIDE SEQUENCE</scope>
    <source>
        <strain evidence="2">SP3002</strain>
    </source>
</reference>
<name>A0AAW5P774_9BACT</name>
<accession>A0AAW5P774</accession>
<evidence type="ECO:0000256" key="1">
    <source>
        <dbReference type="SAM" id="MobiDB-lite"/>
    </source>
</evidence>
<evidence type="ECO:0000313" key="3">
    <source>
        <dbReference type="Proteomes" id="UP001155110"/>
    </source>
</evidence>